<reference evidence="1" key="2">
    <citation type="journal article" date="2022" name="New Phytol.">
        <title>Evolutionary transition to the ectomycorrhizal habit in the genomes of a hyperdiverse lineage of mushroom-forming fungi.</title>
        <authorList>
            <person name="Looney B."/>
            <person name="Miyauchi S."/>
            <person name="Morin E."/>
            <person name="Drula E."/>
            <person name="Courty P.E."/>
            <person name="Kohler A."/>
            <person name="Kuo A."/>
            <person name="LaButti K."/>
            <person name="Pangilinan J."/>
            <person name="Lipzen A."/>
            <person name="Riley R."/>
            <person name="Andreopoulos W."/>
            <person name="He G."/>
            <person name="Johnson J."/>
            <person name="Nolan M."/>
            <person name="Tritt A."/>
            <person name="Barry K.W."/>
            <person name="Grigoriev I.V."/>
            <person name="Nagy L.G."/>
            <person name="Hibbett D."/>
            <person name="Henrissat B."/>
            <person name="Matheny P.B."/>
            <person name="Labbe J."/>
            <person name="Martin F.M."/>
        </authorList>
    </citation>
    <scope>NUCLEOTIDE SEQUENCE</scope>
    <source>
        <strain evidence="1">FP105234-sp</strain>
    </source>
</reference>
<organism evidence="1 2">
    <name type="scientific">Auriscalpium vulgare</name>
    <dbReference type="NCBI Taxonomy" id="40419"/>
    <lineage>
        <taxon>Eukaryota</taxon>
        <taxon>Fungi</taxon>
        <taxon>Dikarya</taxon>
        <taxon>Basidiomycota</taxon>
        <taxon>Agaricomycotina</taxon>
        <taxon>Agaricomycetes</taxon>
        <taxon>Russulales</taxon>
        <taxon>Auriscalpiaceae</taxon>
        <taxon>Auriscalpium</taxon>
    </lineage>
</organism>
<proteinExistence type="predicted"/>
<protein>
    <submittedName>
        <fullName evidence="1">Uncharacterized protein</fullName>
    </submittedName>
</protein>
<reference evidence="1" key="1">
    <citation type="submission" date="2021-02" db="EMBL/GenBank/DDBJ databases">
        <authorList>
            <consortium name="DOE Joint Genome Institute"/>
            <person name="Ahrendt S."/>
            <person name="Looney B.P."/>
            <person name="Miyauchi S."/>
            <person name="Morin E."/>
            <person name="Drula E."/>
            <person name="Courty P.E."/>
            <person name="Chicoki N."/>
            <person name="Fauchery L."/>
            <person name="Kohler A."/>
            <person name="Kuo A."/>
            <person name="Labutti K."/>
            <person name="Pangilinan J."/>
            <person name="Lipzen A."/>
            <person name="Riley R."/>
            <person name="Andreopoulos W."/>
            <person name="He G."/>
            <person name="Johnson J."/>
            <person name="Barry K.W."/>
            <person name="Grigoriev I.V."/>
            <person name="Nagy L."/>
            <person name="Hibbett D."/>
            <person name="Henrissat B."/>
            <person name="Matheny P.B."/>
            <person name="Labbe J."/>
            <person name="Martin F."/>
        </authorList>
    </citation>
    <scope>NUCLEOTIDE SEQUENCE</scope>
    <source>
        <strain evidence="1">FP105234-sp</strain>
    </source>
</reference>
<sequence>MLPAETSSGVLRDFHGRDLVDTNSASLIDSKSVAPHGTPQEPGHDGCSGLNDTEESTQSEPYDRPRTAEDLNDIKNELREVQVRLRELYSLRNKLAPISKLPRDILTVIFESCVDVLPPPHHEYQHEPWHWFTVTHVCKVWKRVALKAPHLWSRIDAGWGPEWVEEAARRAGKKASLIVVPGIHNQRKGDIKISEAVSRILHRVTNLHIKGSLWSLNHAVGTSAPRLEELTLHLSVYYAPSRSTAPALRRNAPKLSRLTLDETWFEGWDGVDCSKLVSVCLRNLPSGSVWDEDNVYQSEVLLVLAQMTNLEALKIMGVPTPKDWKARRVPVKLWKLRHLTLKGEGHSVAAMLSSLELGPACSCINIEVQPNSHCEIPGIPDIHSLFPVFAIQSTDRFECLEVDVHLDPKKTIGAIPSTERIIFKAWRTVGARDEGQHPDFSLAMNVETDTMFSINEAILSFFNVLPQSTDRFDMNMIYSCGQWRWLGHLQRARGDAELRVESSLEDTELPLVGFETSGVSGNRESLNAFARRQLFMLALGELLCRDPSPPRIRNSKHFSALATMSRTLRASKKATISLRKRSHRTAQQFLEKVKATARATLLFPSLRVKTADENPREDVQDIGGEAGTVEQLVDAEGLQLKGSDAVQNGEDAVQDGEDAVQDGEDARVDDADESAARKAGPVLASRSDRMRARLLRYFKVARTLISGRARSA</sequence>
<evidence type="ECO:0000313" key="1">
    <source>
        <dbReference type="EMBL" id="KAI0043100.1"/>
    </source>
</evidence>
<name>A0ACB8RGH1_9AGAM</name>
<dbReference type="Proteomes" id="UP000814033">
    <property type="component" value="Unassembled WGS sequence"/>
</dbReference>
<accession>A0ACB8RGH1</accession>
<keyword evidence="2" id="KW-1185">Reference proteome</keyword>
<evidence type="ECO:0000313" key="2">
    <source>
        <dbReference type="Proteomes" id="UP000814033"/>
    </source>
</evidence>
<comment type="caution">
    <text evidence="1">The sequence shown here is derived from an EMBL/GenBank/DDBJ whole genome shotgun (WGS) entry which is preliminary data.</text>
</comment>
<gene>
    <name evidence="1" type="ORF">FA95DRAFT_1609678</name>
</gene>
<dbReference type="EMBL" id="MU276033">
    <property type="protein sequence ID" value="KAI0043100.1"/>
    <property type="molecule type" value="Genomic_DNA"/>
</dbReference>